<organism evidence="9 10">
    <name type="scientific">Lepidopterella palustris CBS 459.81</name>
    <dbReference type="NCBI Taxonomy" id="1314670"/>
    <lineage>
        <taxon>Eukaryota</taxon>
        <taxon>Fungi</taxon>
        <taxon>Dikarya</taxon>
        <taxon>Ascomycota</taxon>
        <taxon>Pezizomycotina</taxon>
        <taxon>Dothideomycetes</taxon>
        <taxon>Pleosporomycetidae</taxon>
        <taxon>Mytilinidiales</taxon>
        <taxon>Argynnaceae</taxon>
        <taxon>Lepidopterella</taxon>
    </lineage>
</organism>
<keyword evidence="4" id="KW-0963">Cytoplasm</keyword>
<evidence type="ECO:0000256" key="1">
    <source>
        <dbReference type="ARBA" id="ARBA00004123"/>
    </source>
</evidence>
<dbReference type="GO" id="GO:0016491">
    <property type="term" value="F:oxidoreductase activity"/>
    <property type="evidence" value="ECO:0007669"/>
    <property type="project" value="UniProtKB-KW"/>
</dbReference>
<feature type="region of interest" description="Disordered" evidence="7">
    <location>
        <begin position="181"/>
        <end position="202"/>
    </location>
</feature>
<dbReference type="Pfam" id="PF00881">
    <property type="entry name" value="Nitroreductase"/>
    <property type="match status" value="1"/>
</dbReference>
<dbReference type="EMBL" id="KV744951">
    <property type="protein sequence ID" value="OCK80660.1"/>
    <property type="molecule type" value="Genomic_DNA"/>
</dbReference>
<evidence type="ECO:0000259" key="8">
    <source>
        <dbReference type="Pfam" id="PF00881"/>
    </source>
</evidence>
<accession>A0A8E2JFF4</accession>
<dbReference type="Proteomes" id="UP000250266">
    <property type="component" value="Unassembled WGS sequence"/>
</dbReference>
<dbReference type="FunFam" id="3.40.109.10:FF:000001">
    <property type="entry name" value="Nitroreductase family"/>
    <property type="match status" value="1"/>
</dbReference>
<reference evidence="9 10" key="1">
    <citation type="journal article" date="2016" name="Nat. Commun.">
        <title>Ectomycorrhizal ecology is imprinted in the genome of the dominant symbiotic fungus Cenococcum geophilum.</title>
        <authorList>
            <consortium name="DOE Joint Genome Institute"/>
            <person name="Peter M."/>
            <person name="Kohler A."/>
            <person name="Ohm R.A."/>
            <person name="Kuo A."/>
            <person name="Krutzmann J."/>
            <person name="Morin E."/>
            <person name="Arend M."/>
            <person name="Barry K.W."/>
            <person name="Binder M."/>
            <person name="Choi C."/>
            <person name="Clum A."/>
            <person name="Copeland A."/>
            <person name="Grisel N."/>
            <person name="Haridas S."/>
            <person name="Kipfer T."/>
            <person name="LaButti K."/>
            <person name="Lindquist E."/>
            <person name="Lipzen A."/>
            <person name="Maire R."/>
            <person name="Meier B."/>
            <person name="Mihaltcheva S."/>
            <person name="Molinier V."/>
            <person name="Murat C."/>
            <person name="Poggeler S."/>
            <person name="Quandt C.A."/>
            <person name="Sperisen C."/>
            <person name="Tritt A."/>
            <person name="Tisserant E."/>
            <person name="Crous P.W."/>
            <person name="Henrissat B."/>
            <person name="Nehls U."/>
            <person name="Egli S."/>
            <person name="Spatafora J.W."/>
            <person name="Grigoriev I.V."/>
            <person name="Martin F.M."/>
        </authorList>
    </citation>
    <scope>NUCLEOTIDE SEQUENCE [LARGE SCALE GENOMIC DNA]</scope>
    <source>
        <strain evidence="9 10">CBS 459.81</strain>
    </source>
</reference>
<name>A0A8E2JFF4_9PEZI</name>
<dbReference type="CDD" id="cd02140">
    <property type="entry name" value="Frm2-like"/>
    <property type="match status" value="1"/>
</dbReference>
<dbReference type="InterPro" id="IPR000415">
    <property type="entry name" value="Nitroreductase-like"/>
</dbReference>
<dbReference type="PANTHER" id="PTHR43035">
    <property type="entry name" value="FATTY ACID REPRESSION MUTANT PROTEIN 2-RELATED"/>
    <property type="match status" value="1"/>
</dbReference>
<gene>
    <name evidence="9" type="ORF">K432DRAFT_327872</name>
</gene>
<feature type="compositionally biased region" description="Basic and acidic residues" evidence="7">
    <location>
        <begin position="185"/>
        <end position="202"/>
    </location>
</feature>
<evidence type="ECO:0000313" key="10">
    <source>
        <dbReference type="Proteomes" id="UP000250266"/>
    </source>
</evidence>
<keyword evidence="10" id="KW-1185">Reference proteome</keyword>
<proteinExistence type="inferred from homology"/>
<evidence type="ECO:0000313" key="9">
    <source>
        <dbReference type="EMBL" id="OCK80660.1"/>
    </source>
</evidence>
<dbReference type="GO" id="GO:0005634">
    <property type="term" value="C:nucleus"/>
    <property type="evidence" value="ECO:0007669"/>
    <property type="project" value="UniProtKB-SubCell"/>
</dbReference>
<evidence type="ECO:0000256" key="4">
    <source>
        <dbReference type="ARBA" id="ARBA00022490"/>
    </source>
</evidence>
<comment type="subcellular location">
    <subcellularLocation>
        <location evidence="2">Cytoplasm</location>
    </subcellularLocation>
    <subcellularLocation>
        <location evidence="1">Nucleus</location>
    </subcellularLocation>
</comment>
<evidence type="ECO:0000256" key="5">
    <source>
        <dbReference type="ARBA" id="ARBA00023002"/>
    </source>
</evidence>
<keyword evidence="5" id="KW-0560">Oxidoreductase</keyword>
<feature type="domain" description="Nitroreductase" evidence="8">
    <location>
        <begin position="12"/>
        <end position="179"/>
    </location>
</feature>
<keyword evidence="6" id="KW-0539">Nucleus</keyword>
<dbReference type="InterPro" id="IPR029479">
    <property type="entry name" value="Nitroreductase"/>
</dbReference>
<comment type="similarity">
    <text evidence="3">Belongs to the nitroreductase family.</text>
</comment>
<dbReference type="SUPFAM" id="SSF55469">
    <property type="entry name" value="FMN-dependent nitroreductase-like"/>
    <property type="match status" value="1"/>
</dbReference>
<evidence type="ECO:0000256" key="2">
    <source>
        <dbReference type="ARBA" id="ARBA00004496"/>
    </source>
</evidence>
<protein>
    <submittedName>
        <fullName evidence="9">Nitroreductase</fullName>
    </submittedName>
</protein>
<dbReference type="Gene3D" id="3.40.109.10">
    <property type="entry name" value="NADH Oxidase"/>
    <property type="match status" value="1"/>
</dbReference>
<dbReference type="GO" id="GO:0005737">
    <property type="term" value="C:cytoplasm"/>
    <property type="evidence" value="ECO:0007669"/>
    <property type="project" value="UniProtKB-SubCell"/>
</dbReference>
<dbReference type="PANTHER" id="PTHR43035:SF1">
    <property type="entry name" value="FATTY ACID REPRESSION MUTANT PROTEIN 2-RELATED"/>
    <property type="match status" value="1"/>
</dbReference>
<evidence type="ECO:0000256" key="3">
    <source>
        <dbReference type="ARBA" id="ARBA00007118"/>
    </source>
</evidence>
<dbReference type="OrthoDB" id="2138173at2759"/>
<feature type="non-terminal residue" evidence="9">
    <location>
        <position position="202"/>
    </location>
</feature>
<evidence type="ECO:0000256" key="6">
    <source>
        <dbReference type="ARBA" id="ARBA00023242"/>
    </source>
</evidence>
<dbReference type="InterPro" id="IPR033877">
    <property type="entry name" value="Frm2/Hbn1"/>
</dbReference>
<dbReference type="GO" id="GO:0034599">
    <property type="term" value="P:cellular response to oxidative stress"/>
    <property type="evidence" value="ECO:0007669"/>
    <property type="project" value="InterPro"/>
</dbReference>
<sequence>MASTTSFLAATKARRSMYALAKESPISNERILEIVQHALKYAPSPFNVRSTRCIVLFGAEHDKLWDIAYKATEETTPMALPILGPKIKGFAAAYGTCMFFDDDTAVNELTPRFAALSKQYPEWFEHSNGMNQYIVWTALEAEGLGCNLQHYQPMITPAVVKEWNVPASWHLKCQMVFGKPTAGAGEEKPKRPAEENMKVYGN</sequence>
<evidence type="ECO:0000256" key="7">
    <source>
        <dbReference type="SAM" id="MobiDB-lite"/>
    </source>
</evidence>
<dbReference type="AlphaFoldDB" id="A0A8E2JFF4"/>